<dbReference type="InterPro" id="IPR005039">
    <property type="entry name" value="Ant_C"/>
</dbReference>
<protein>
    <submittedName>
        <fullName evidence="3">Antirepressor</fullName>
    </submittedName>
</protein>
<accession>G1BSG7</accession>
<dbReference type="GO" id="GO:0003677">
    <property type="term" value="F:DNA binding"/>
    <property type="evidence" value="ECO:0007669"/>
    <property type="project" value="InterPro"/>
</dbReference>
<dbReference type="InterPro" id="IPR055728">
    <property type="entry name" value="DUF7304"/>
</dbReference>
<dbReference type="PROSITE" id="PS51750">
    <property type="entry name" value="BRO_N"/>
    <property type="match status" value="1"/>
</dbReference>
<dbReference type="EMBL" id="JF704115">
    <property type="protein sequence ID" value="AEK07810.1"/>
    <property type="molecule type" value="Genomic_DNA"/>
</dbReference>
<dbReference type="RefSeq" id="YP_009613964.1">
    <property type="nucleotide sequence ID" value="NC_042030.1"/>
</dbReference>
<name>G1BSG7_9CAUD</name>
<sequence>MSELNRINRGICPTPGKKQYRSQAEANRHQRQKFAGRGNRKERLYAYQCPSGEHWHLTHHTPEVQQTVFDKTTGQPGLVPTSNMFDGHDVRHVFTDQPYWVAKDVCEAAGISKYRDAIVQLDDDERVYLFVDTPGGPQRMVAVTEAGVWSLLMISRSPKVKPFKRWMTHEVLPSIRKTGGYAADTNIALPDRKTLAQWVVEAETRAELAEAKALELSVPASAWNELAEAAGDYAVSDAAKVLSRDPAVNIKERALFQYMSSIGWVFKRQGRWKAYRTQLETGRLAEKVAKPFWHESRGEWVNGEPTVRITPKGLAELHKRLGGSVMTFSFYSNPQRLIKKSHGGVTIGLGNDDGTDLAYLNVAGYRNDCDVLLTADELTDPIDQLTIIRNAMRETR</sequence>
<evidence type="ECO:0000256" key="1">
    <source>
        <dbReference type="SAM" id="MobiDB-lite"/>
    </source>
</evidence>
<dbReference type="PANTHER" id="PTHR36180">
    <property type="entry name" value="DNA-BINDING PROTEIN-RELATED-RELATED"/>
    <property type="match status" value="1"/>
</dbReference>
<dbReference type="Pfam" id="PF03374">
    <property type="entry name" value="ANT"/>
    <property type="match status" value="1"/>
</dbReference>
<dbReference type="PANTHER" id="PTHR36180:SF2">
    <property type="entry name" value="BRO FAMILY PROTEIN"/>
    <property type="match status" value="1"/>
</dbReference>
<organism evidence="3 4">
    <name type="scientific">Mycobacterium phage Yoshi</name>
    <dbReference type="NCBI Taxonomy" id="2920891"/>
    <lineage>
        <taxon>Viruses</taxon>
        <taxon>Duplodnaviria</taxon>
        <taxon>Heunggongvirae</taxon>
        <taxon>Uroviricota</taxon>
        <taxon>Caudoviricetes</taxon>
        <taxon>Gracegardnervirinae</taxon>
        <taxon>Avanivirus</taxon>
        <taxon>Avanivirus yoshi</taxon>
    </lineage>
</organism>
<feature type="region of interest" description="Disordered" evidence="1">
    <location>
        <begin position="1"/>
        <end position="37"/>
    </location>
</feature>
<feature type="domain" description="Bro-N" evidence="2">
    <location>
        <begin position="78"/>
        <end position="179"/>
    </location>
</feature>
<keyword evidence="4" id="KW-1185">Reference proteome</keyword>
<dbReference type="InterPro" id="IPR003497">
    <property type="entry name" value="BRO_N_domain"/>
</dbReference>
<evidence type="ECO:0000259" key="2">
    <source>
        <dbReference type="PROSITE" id="PS51750"/>
    </source>
</evidence>
<proteinExistence type="predicted"/>
<dbReference type="Pfam" id="PF02498">
    <property type="entry name" value="Bro-N"/>
    <property type="match status" value="1"/>
</dbReference>
<evidence type="ECO:0000313" key="4">
    <source>
        <dbReference type="Proteomes" id="UP000223621"/>
    </source>
</evidence>
<dbReference type="SMART" id="SM01040">
    <property type="entry name" value="Bro-N"/>
    <property type="match status" value="1"/>
</dbReference>
<evidence type="ECO:0000313" key="3">
    <source>
        <dbReference type="EMBL" id="AEK07810.1"/>
    </source>
</evidence>
<dbReference type="Pfam" id="PF23979">
    <property type="entry name" value="DUF7304"/>
    <property type="match status" value="1"/>
</dbReference>
<dbReference type="GeneID" id="40090365"/>
<dbReference type="Proteomes" id="UP000223621">
    <property type="component" value="Segment"/>
</dbReference>
<reference evidence="3 4" key="1">
    <citation type="journal article" date="2012" name="J. Virol.">
        <title>Complete Genome Sequences of 138 Mycobacteriophages.</title>
        <authorList>
            <consortium name="the Science Education Alliance Phage Hunters Advancing Genomics and Evolutionary Science Program"/>
            <consortium name="the KwaZulu-Natal Research Institute for Tuberculosis and HIV Mycobacterial Genetics Course Students"/>
            <consortium name="the Phage Hunters Integrating Research and Education Program"/>
            <person name="Hatfull G.F."/>
        </authorList>
    </citation>
    <scope>NUCLEOTIDE SEQUENCE [LARGE SCALE GENOMIC DNA]</scope>
    <source>
        <strain evidence="3 4">Yoshi</strain>
    </source>
</reference>
<dbReference type="OrthoDB" id="3914at10239"/>
<gene>
    <name evidence="3" type="primary">60</name>
    <name evidence="3" type="ORF">YOSHI_60</name>
</gene>